<protein>
    <submittedName>
        <fullName evidence="1">Uncharacterized protein</fullName>
    </submittedName>
</protein>
<keyword evidence="2" id="KW-1185">Reference proteome</keyword>
<evidence type="ECO:0000313" key="1">
    <source>
        <dbReference type="EMBL" id="EIE91741.1"/>
    </source>
</evidence>
<dbReference type="EMBL" id="CH476751">
    <property type="protein sequence ID" value="EIE91741.1"/>
    <property type="molecule type" value="Genomic_DNA"/>
</dbReference>
<proteinExistence type="predicted"/>
<dbReference type="RefSeq" id="XP_067527137.1">
    <property type="nucleotide sequence ID" value="XM_067671036.1"/>
</dbReference>
<accession>I1CTG1</accession>
<dbReference type="GeneID" id="93623417"/>
<name>I1CTG1_RHIO9</name>
<dbReference type="AlphaFoldDB" id="I1CTG1"/>
<dbReference type="Proteomes" id="UP000009138">
    <property type="component" value="Unassembled WGS sequence"/>
</dbReference>
<dbReference type="VEuPathDB" id="FungiDB:RO3G_16452"/>
<dbReference type="InParanoid" id="I1CTG1"/>
<evidence type="ECO:0000313" key="2">
    <source>
        <dbReference type="Proteomes" id="UP000009138"/>
    </source>
</evidence>
<reference evidence="1 2" key="1">
    <citation type="journal article" date="2009" name="PLoS Genet.">
        <title>Genomic analysis of the basal lineage fungus Rhizopus oryzae reveals a whole-genome duplication.</title>
        <authorList>
            <person name="Ma L.-J."/>
            <person name="Ibrahim A.S."/>
            <person name="Skory C."/>
            <person name="Grabherr M.G."/>
            <person name="Burger G."/>
            <person name="Butler M."/>
            <person name="Elias M."/>
            <person name="Idnurm A."/>
            <person name="Lang B.F."/>
            <person name="Sone T."/>
            <person name="Abe A."/>
            <person name="Calvo S.E."/>
            <person name="Corrochano L.M."/>
            <person name="Engels R."/>
            <person name="Fu J."/>
            <person name="Hansberg W."/>
            <person name="Kim J.-M."/>
            <person name="Kodira C.D."/>
            <person name="Koehrsen M.J."/>
            <person name="Liu B."/>
            <person name="Miranda-Saavedra D."/>
            <person name="O'Leary S."/>
            <person name="Ortiz-Castellanos L."/>
            <person name="Poulter R."/>
            <person name="Rodriguez-Romero J."/>
            <person name="Ruiz-Herrera J."/>
            <person name="Shen Y.-Q."/>
            <person name="Zeng Q."/>
            <person name="Galagan J."/>
            <person name="Birren B.W."/>
            <person name="Cuomo C.A."/>
            <person name="Wickes B.L."/>
        </authorList>
    </citation>
    <scope>NUCLEOTIDE SEQUENCE [LARGE SCALE GENOMIC DNA]</scope>
    <source>
        <strain evidence="2">RA 99-880 / ATCC MYA-4621 / FGSC 9543 / NRRL 43880</strain>
    </source>
</reference>
<organism evidence="1 2">
    <name type="scientific">Rhizopus delemar (strain RA 99-880 / ATCC MYA-4621 / FGSC 9543 / NRRL 43880)</name>
    <name type="common">Mucormycosis agent</name>
    <name type="synonym">Rhizopus arrhizus var. delemar</name>
    <dbReference type="NCBI Taxonomy" id="246409"/>
    <lineage>
        <taxon>Eukaryota</taxon>
        <taxon>Fungi</taxon>
        <taxon>Fungi incertae sedis</taxon>
        <taxon>Mucoromycota</taxon>
        <taxon>Mucoromycotina</taxon>
        <taxon>Mucoromycetes</taxon>
        <taxon>Mucorales</taxon>
        <taxon>Mucorineae</taxon>
        <taxon>Rhizopodaceae</taxon>
        <taxon>Rhizopus</taxon>
    </lineage>
</organism>
<sequence length="192" mass="22454">MSDNNKIVKNIVFQIIHVHNGNWKDDNYWQYLDITSACLKAWLVVKFRAINQKQISYMPLCSKNSRKEDWLKVNEYLLKSKGKQTTCIICRLILDFSYNNYSIYLEKCFLELVVQSCQEDKLCANEKDLNVIIGLLNKTKLKSDLEHCFAKICILVKYSSVDKMMIQTDLAILFMESFHTSALQISWMALIC</sequence>
<gene>
    <name evidence="1" type="ORF">RO3G_16452</name>
</gene>